<dbReference type="Pfam" id="PF01381">
    <property type="entry name" value="HTH_3"/>
    <property type="match status" value="1"/>
</dbReference>
<dbReference type="CDD" id="cd00093">
    <property type="entry name" value="HTH_XRE"/>
    <property type="match status" value="1"/>
</dbReference>
<dbReference type="Pfam" id="PF00717">
    <property type="entry name" value="Peptidase_S24"/>
    <property type="match status" value="1"/>
</dbReference>
<organism evidence="2 3">
    <name type="scientific">Sphingobium phenoxybenzoativorans</name>
    <dbReference type="NCBI Taxonomy" id="1592790"/>
    <lineage>
        <taxon>Bacteria</taxon>
        <taxon>Pseudomonadati</taxon>
        <taxon>Pseudomonadota</taxon>
        <taxon>Alphaproteobacteria</taxon>
        <taxon>Sphingomonadales</taxon>
        <taxon>Sphingomonadaceae</taxon>
        <taxon>Sphingobium</taxon>
    </lineage>
</organism>
<dbReference type="InterPro" id="IPR010982">
    <property type="entry name" value="Lambda_DNA-bd_dom_sf"/>
</dbReference>
<reference evidence="2" key="1">
    <citation type="submission" date="2021-04" db="EMBL/GenBank/DDBJ databases">
        <title>Isolation of p-tert-butylphenol degrading bacteria Sphingobium phenoxybenzoativorans Tas13 from active sludge.</title>
        <authorList>
            <person name="Li Y."/>
        </authorList>
    </citation>
    <scope>NUCLEOTIDE SEQUENCE</scope>
    <source>
        <strain evidence="2">Tas13</strain>
    </source>
</reference>
<dbReference type="KEGG" id="spph:KFK14_12800"/>
<feature type="domain" description="HTH cro/C1-type" evidence="1">
    <location>
        <begin position="15"/>
        <end position="77"/>
    </location>
</feature>
<proteinExistence type="predicted"/>
<dbReference type="PROSITE" id="PS50943">
    <property type="entry name" value="HTH_CROC1"/>
    <property type="match status" value="1"/>
</dbReference>
<evidence type="ECO:0000313" key="2">
    <source>
        <dbReference type="EMBL" id="QUT04025.1"/>
    </source>
</evidence>
<dbReference type="EMBL" id="CP073910">
    <property type="protein sequence ID" value="QUT04025.1"/>
    <property type="molecule type" value="Genomic_DNA"/>
</dbReference>
<dbReference type="SUPFAM" id="SSF51306">
    <property type="entry name" value="LexA/Signal peptidase"/>
    <property type="match status" value="1"/>
</dbReference>
<keyword evidence="3" id="KW-1185">Reference proteome</keyword>
<dbReference type="Gene3D" id="1.10.260.40">
    <property type="entry name" value="lambda repressor-like DNA-binding domains"/>
    <property type="match status" value="1"/>
</dbReference>
<gene>
    <name evidence="2" type="ORF">KFK14_12800</name>
</gene>
<dbReference type="Proteomes" id="UP000681425">
    <property type="component" value="Chromosome"/>
</dbReference>
<protein>
    <submittedName>
        <fullName evidence="2">Helix-turn-helix domain-containing protein</fullName>
    </submittedName>
</protein>
<dbReference type="Gene3D" id="2.10.109.10">
    <property type="entry name" value="Umud Fragment, subunit A"/>
    <property type="match status" value="1"/>
</dbReference>
<dbReference type="GO" id="GO:0003677">
    <property type="term" value="F:DNA binding"/>
    <property type="evidence" value="ECO:0007669"/>
    <property type="project" value="InterPro"/>
</dbReference>
<name>A0A975K331_9SPHN</name>
<dbReference type="InterPro" id="IPR015927">
    <property type="entry name" value="Peptidase_S24_S26A/B/C"/>
</dbReference>
<sequence>MTRKESNRLYAPNRIRELREARDLSMEMLGSKVAEHLGREEEVSFSMVAKIETRMRALSLDYILAFAKALNVSPTEIFAEPEKTVRYAPILGKIAAGNWSEAVRDPRGWVPIPPDVAGPKAFALLPDGDSMDLIVGDHGYIIVDPDQIDLINRKYYAVANAVGETTFKMFSASPPMLMPCSSNKAHEPILIGREPFTTIGRVTFAGKML</sequence>
<evidence type="ECO:0000259" key="1">
    <source>
        <dbReference type="PROSITE" id="PS50943"/>
    </source>
</evidence>
<dbReference type="InterPro" id="IPR039418">
    <property type="entry name" value="LexA-like"/>
</dbReference>
<dbReference type="SUPFAM" id="SSF47413">
    <property type="entry name" value="lambda repressor-like DNA-binding domains"/>
    <property type="match status" value="1"/>
</dbReference>
<accession>A0A975K331</accession>
<dbReference type="AlphaFoldDB" id="A0A975K331"/>
<dbReference type="InterPro" id="IPR036286">
    <property type="entry name" value="LexA/Signal_pep-like_sf"/>
</dbReference>
<dbReference type="SMART" id="SM00530">
    <property type="entry name" value="HTH_XRE"/>
    <property type="match status" value="1"/>
</dbReference>
<dbReference type="CDD" id="cd06529">
    <property type="entry name" value="S24_LexA-like"/>
    <property type="match status" value="1"/>
</dbReference>
<evidence type="ECO:0000313" key="3">
    <source>
        <dbReference type="Proteomes" id="UP000681425"/>
    </source>
</evidence>
<dbReference type="RefSeq" id="WP_212607920.1">
    <property type="nucleotide sequence ID" value="NZ_CP073910.1"/>
</dbReference>
<dbReference type="InterPro" id="IPR001387">
    <property type="entry name" value="Cro/C1-type_HTH"/>
</dbReference>